<feature type="compositionally biased region" description="Polar residues" evidence="2">
    <location>
        <begin position="70"/>
        <end position="83"/>
    </location>
</feature>
<protein>
    <submittedName>
        <fullName evidence="3">Uncharacterized protein</fullName>
    </submittedName>
</protein>
<feature type="region of interest" description="Disordered" evidence="2">
    <location>
        <begin position="52"/>
        <end position="84"/>
    </location>
</feature>
<reference evidence="3" key="1">
    <citation type="submission" date="2023-10" db="EMBL/GenBank/DDBJ databases">
        <authorList>
            <person name="Chen Y."/>
            <person name="Shah S."/>
            <person name="Dougan E. K."/>
            <person name="Thang M."/>
            <person name="Chan C."/>
        </authorList>
    </citation>
    <scope>NUCLEOTIDE SEQUENCE [LARGE SCALE GENOMIC DNA]</scope>
</reference>
<dbReference type="EMBL" id="CAUYUJ010001346">
    <property type="protein sequence ID" value="CAK0795483.1"/>
    <property type="molecule type" value="Genomic_DNA"/>
</dbReference>
<feature type="coiled-coil region" evidence="1">
    <location>
        <begin position="287"/>
        <end position="338"/>
    </location>
</feature>
<feature type="non-terminal residue" evidence="3">
    <location>
        <position position="1"/>
    </location>
</feature>
<organism evidence="3 4">
    <name type="scientific">Prorocentrum cordatum</name>
    <dbReference type="NCBI Taxonomy" id="2364126"/>
    <lineage>
        <taxon>Eukaryota</taxon>
        <taxon>Sar</taxon>
        <taxon>Alveolata</taxon>
        <taxon>Dinophyceae</taxon>
        <taxon>Prorocentrales</taxon>
        <taxon>Prorocentraceae</taxon>
        <taxon>Prorocentrum</taxon>
    </lineage>
</organism>
<evidence type="ECO:0000313" key="3">
    <source>
        <dbReference type="EMBL" id="CAK0795483.1"/>
    </source>
</evidence>
<evidence type="ECO:0000256" key="1">
    <source>
        <dbReference type="SAM" id="Coils"/>
    </source>
</evidence>
<feature type="non-terminal residue" evidence="3">
    <location>
        <position position="451"/>
    </location>
</feature>
<proteinExistence type="predicted"/>
<evidence type="ECO:0000256" key="2">
    <source>
        <dbReference type="SAM" id="MobiDB-lite"/>
    </source>
</evidence>
<comment type="caution">
    <text evidence="3">The sequence shown here is derived from an EMBL/GenBank/DDBJ whole genome shotgun (WGS) entry which is preliminary data.</text>
</comment>
<keyword evidence="4" id="KW-1185">Reference proteome</keyword>
<keyword evidence="1" id="KW-0175">Coiled coil</keyword>
<sequence length="451" mass="51442">AATMWNVPALPMGLTKGAGKQVVTNDEVAAMLQALNLDKKFFEQHLRRADLEPAENRRSSNSFAEELKGQRSQRSRVGTSQDSPEPVDFDIYLNEALMPVLAQSLDALCRQVSRMGDQGEDLDPKVRERFNPLTYLAQQLLRRHPKCARTPRRKELYQSFHDWADFEHGRREMMRRKLEVMETFSGFVLRGVVQTEDLPNVLKAIDEQLKVEGLLAGHRVMAKDFGAKTRLAGAAGDMKGAAEIRSSRMRSRSSFFEKSSAVSWEAFWSTFSSVLASHDVVPYSALQRGDQRKKEEAEERSRRAEAQAKLLEAQQAKQLEYQQQMSAYEELYARLKEDENLGLILHESKILTGDDVRPKDAGYEFEVPPKGEHVQLLQELLQLLGLLEHRDVPRDGKEWWWTADKANAWVFLQEVHNAELADGVVEREILEKVMVPPVGFMPLKLKIADEL</sequence>
<evidence type="ECO:0000313" key="4">
    <source>
        <dbReference type="Proteomes" id="UP001189429"/>
    </source>
</evidence>
<name>A0ABN9PQS2_9DINO</name>
<gene>
    <name evidence="3" type="ORF">PCOR1329_LOCUS5149</name>
</gene>
<accession>A0ABN9PQS2</accession>
<dbReference type="Proteomes" id="UP001189429">
    <property type="component" value="Unassembled WGS sequence"/>
</dbReference>